<gene>
    <name evidence="1" type="ORF">GVO57_09650</name>
</gene>
<dbReference type="EMBL" id="CP047895">
    <property type="protein sequence ID" value="QHL91036.1"/>
    <property type="molecule type" value="Genomic_DNA"/>
</dbReference>
<organism evidence="1 2">
    <name type="scientific">Sphingomonas changnyeongensis</name>
    <dbReference type="NCBI Taxonomy" id="2698679"/>
    <lineage>
        <taxon>Bacteria</taxon>
        <taxon>Pseudomonadati</taxon>
        <taxon>Pseudomonadota</taxon>
        <taxon>Alphaproteobacteria</taxon>
        <taxon>Sphingomonadales</taxon>
        <taxon>Sphingomonadaceae</taxon>
        <taxon>Sphingomonas</taxon>
    </lineage>
</organism>
<reference evidence="1 2" key="1">
    <citation type="submission" date="2020-01" db="EMBL/GenBank/DDBJ databases">
        <title>Sphingomonas sp. C33 whole genome sequece.</title>
        <authorList>
            <person name="Park C."/>
        </authorList>
    </citation>
    <scope>NUCLEOTIDE SEQUENCE [LARGE SCALE GENOMIC DNA]</scope>
    <source>
        <strain evidence="1 2">C33</strain>
    </source>
</reference>
<sequence>MAPQIADPERLLALAYADAERRGALALLWQLDERLAGIVVTTSQPAIGQMRLTWWHQALDGLGTAPAPAEPLLMALAACPQVVPARLLPLIDGWEALLDAPPLDEAALSLHAEARGAALFAAAADLLGPTGLPDDEIAAAGRLWALIDAARRLTDPASAGRALALARAELGRLPRRWPRPLAPLGLLAVLARADARAPQPARQGAPRRIARALWFRIARR</sequence>
<dbReference type="KEGG" id="schy:GVO57_09650"/>
<dbReference type="InterPro" id="IPR002060">
    <property type="entry name" value="Squ/phyt_synthse"/>
</dbReference>
<evidence type="ECO:0000313" key="1">
    <source>
        <dbReference type="EMBL" id="QHL91036.1"/>
    </source>
</evidence>
<keyword evidence="2" id="KW-1185">Reference proteome</keyword>
<dbReference type="InterPro" id="IPR008949">
    <property type="entry name" value="Isoprenoid_synthase_dom_sf"/>
</dbReference>
<dbReference type="RefSeq" id="WP_160592966.1">
    <property type="nucleotide sequence ID" value="NZ_CP047895.1"/>
</dbReference>
<evidence type="ECO:0000313" key="2">
    <source>
        <dbReference type="Proteomes" id="UP000464468"/>
    </source>
</evidence>
<name>A0A7Z2S851_9SPHN</name>
<protein>
    <submittedName>
        <fullName evidence="1">Squalene/phytoene synthase family protein</fullName>
    </submittedName>
</protein>
<dbReference type="Pfam" id="PF00494">
    <property type="entry name" value="SQS_PSY"/>
    <property type="match status" value="1"/>
</dbReference>
<accession>A0A7Z2S851</accession>
<dbReference type="Proteomes" id="UP000464468">
    <property type="component" value="Chromosome"/>
</dbReference>
<dbReference type="AlphaFoldDB" id="A0A7Z2S851"/>
<proteinExistence type="predicted"/>
<dbReference type="SUPFAM" id="SSF48576">
    <property type="entry name" value="Terpenoid synthases"/>
    <property type="match status" value="1"/>
</dbReference>